<keyword evidence="2" id="KW-1185">Reference proteome</keyword>
<gene>
    <name evidence="1" type="ORF">AMATHDRAFT_50668</name>
</gene>
<dbReference type="EMBL" id="KZ302146">
    <property type="protein sequence ID" value="PFH46948.1"/>
    <property type="molecule type" value="Genomic_DNA"/>
</dbReference>
<organism evidence="1 2">
    <name type="scientific">Amanita thiersii Skay4041</name>
    <dbReference type="NCBI Taxonomy" id="703135"/>
    <lineage>
        <taxon>Eukaryota</taxon>
        <taxon>Fungi</taxon>
        <taxon>Dikarya</taxon>
        <taxon>Basidiomycota</taxon>
        <taxon>Agaricomycotina</taxon>
        <taxon>Agaricomycetes</taxon>
        <taxon>Agaricomycetidae</taxon>
        <taxon>Agaricales</taxon>
        <taxon>Pluteineae</taxon>
        <taxon>Amanitaceae</taxon>
        <taxon>Amanita</taxon>
    </lineage>
</organism>
<reference evidence="1 2" key="1">
    <citation type="submission" date="2014-02" db="EMBL/GenBank/DDBJ databases">
        <title>Transposable element dynamics among asymbiotic and ectomycorrhizal Amanita fungi.</title>
        <authorList>
            <consortium name="DOE Joint Genome Institute"/>
            <person name="Hess J."/>
            <person name="Skrede I."/>
            <person name="Wolfe B."/>
            <person name="LaButti K."/>
            <person name="Ohm R.A."/>
            <person name="Grigoriev I.V."/>
            <person name="Pringle A."/>
        </authorList>
    </citation>
    <scope>NUCLEOTIDE SEQUENCE [LARGE SCALE GENOMIC DNA]</scope>
    <source>
        <strain evidence="1 2">SKay4041</strain>
    </source>
</reference>
<sequence>MFDDDTLLRLTLIPGKEGELLCPQLVDLEAKSLELMTPGLFGAMIVSRCLLRDAPVNLKRVHITTVNGKLHPVDRMLLGKVDRKVSTVCAFTCQEEFDDEHAFDESDWLDEWLD</sequence>
<proteinExistence type="predicted"/>
<protein>
    <submittedName>
        <fullName evidence="1">Uncharacterized protein</fullName>
    </submittedName>
</protein>
<dbReference type="Proteomes" id="UP000242287">
    <property type="component" value="Unassembled WGS sequence"/>
</dbReference>
<evidence type="ECO:0000313" key="1">
    <source>
        <dbReference type="EMBL" id="PFH46948.1"/>
    </source>
</evidence>
<dbReference type="AlphaFoldDB" id="A0A2A9NA32"/>
<accession>A0A2A9NA32</accession>
<evidence type="ECO:0000313" key="2">
    <source>
        <dbReference type="Proteomes" id="UP000242287"/>
    </source>
</evidence>
<name>A0A2A9NA32_9AGAR</name>